<dbReference type="PANTHER" id="PTHR42798">
    <property type="entry name" value="LIPOPROTEIN-RELEASING SYSTEM ATP-BINDING PROTEIN LOLD"/>
    <property type="match status" value="1"/>
</dbReference>
<feature type="domain" description="ABC transporter" evidence="4">
    <location>
        <begin position="2"/>
        <end position="227"/>
    </location>
</feature>
<dbReference type="NCBIfam" id="TIGR02324">
    <property type="entry name" value="CP_lyasePhnL"/>
    <property type="match status" value="1"/>
</dbReference>
<keyword evidence="3 5" id="KW-0067">ATP-binding</keyword>
<sequence>MIQIENLSKSFTLHNQGSAVIPVMEGASLTVEPGECIGLTGQSGAGKSTLMRMIYGNYLAAGGQILVGGTDVTKAEPRQIIRLRRETLGYVSQFLRVVPRVPALDVVAEPLLQLGTPIEEARARAADLLRRLNIPERLWQLSPTTFSGGEQQRVNIARGFAHAYPALLLDEPTASLDAANREVVLSLIAEAKARGAAIVGIFHDEEARARICTRLVDVTGFTPKAAA</sequence>
<dbReference type="PANTHER" id="PTHR42798:SF7">
    <property type="entry name" value="ALPHA-D-RIBOSE 1-METHYLPHOSPHONATE 5-TRIPHOSPHATE SYNTHASE SUBUNIT PHNL"/>
    <property type="match status" value="1"/>
</dbReference>
<dbReference type="PROSITE" id="PS50893">
    <property type="entry name" value="ABC_TRANSPORTER_2"/>
    <property type="match status" value="1"/>
</dbReference>
<proteinExistence type="inferred from homology"/>
<dbReference type="InterPro" id="IPR027417">
    <property type="entry name" value="P-loop_NTPase"/>
</dbReference>
<dbReference type="Gene3D" id="3.40.50.300">
    <property type="entry name" value="P-loop containing nucleotide triphosphate hydrolases"/>
    <property type="match status" value="1"/>
</dbReference>
<dbReference type="OrthoDB" id="9802264at2"/>
<name>A0A378ZQD7_9HYPH</name>
<dbReference type="InterPro" id="IPR003593">
    <property type="entry name" value="AAA+_ATPase"/>
</dbReference>
<evidence type="ECO:0000259" key="4">
    <source>
        <dbReference type="PROSITE" id="PS50893"/>
    </source>
</evidence>
<dbReference type="InterPro" id="IPR003439">
    <property type="entry name" value="ABC_transporter-like_ATP-bd"/>
</dbReference>
<dbReference type="Pfam" id="PF00005">
    <property type="entry name" value="ABC_tran"/>
    <property type="match status" value="1"/>
</dbReference>
<evidence type="ECO:0000313" key="6">
    <source>
        <dbReference type="Proteomes" id="UP000255000"/>
    </source>
</evidence>
<protein>
    <submittedName>
        <fullName evidence="5">Lipoprotein-releasing system ATP-binding protein LolD</fullName>
        <ecNumber evidence="5">3.6.3.-</ecNumber>
    </submittedName>
</protein>
<dbReference type="GO" id="GO:0005524">
    <property type="term" value="F:ATP binding"/>
    <property type="evidence" value="ECO:0007669"/>
    <property type="project" value="UniProtKB-KW"/>
</dbReference>
<dbReference type="EC" id="3.6.3.-" evidence="5"/>
<accession>A0A378ZQD7</accession>
<evidence type="ECO:0000256" key="1">
    <source>
        <dbReference type="ARBA" id="ARBA00005417"/>
    </source>
</evidence>
<keyword evidence="2" id="KW-0547">Nucleotide-binding</keyword>
<reference evidence="5 6" key="1">
    <citation type="submission" date="2018-06" db="EMBL/GenBank/DDBJ databases">
        <authorList>
            <consortium name="Pathogen Informatics"/>
            <person name="Doyle S."/>
        </authorList>
    </citation>
    <scope>NUCLEOTIDE SEQUENCE [LARGE SCALE GENOMIC DNA]</scope>
    <source>
        <strain evidence="5 6">NCTC13350</strain>
    </source>
</reference>
<dbReference type="Proteomes" id="UP000255000">
    <property type="component" value="Unassembled WGS sequence"/>
</dbReference>
<dbReference type="EMBL" id="UGSK01000001">
    <property type="protein sequence ID" value="SUA99414.1"/>
    <property type="molecule type" value="Genomic_DNA"/>
</dbReference>
<comment type="similarity">
    <text evidence="1">Belongs to the ABC transporter superfamily.</text>
</comment>
<dbReference type="InterPro" id="IPR012701">
    <property type="entry name" value="CP_lyase_PhnL"/>
</dbReference>
<dbReference type="AlphaFoldDB" id="A0A378ZQD7"/>
<gene>
    <name evidence="5" type="primary">lolD_1</name>
    <name evidence="5" type="ORF">NCTC13350_00312</name>
</gene>
<dbReference type="PROSITE" id="PS00211">
    <property type="entry name" value="ABC_TRANSPORTER_1"/>
    <property type="match status" value="1"/>
</dbReference>
<dbReference type="GO" id="GO:0016887">
    <property type="term" value="F:ATP hydrolysis activity"/>
    <property type="evidence" value="ECO:0007669"/>
    <property type="project" value="InterPro"/>
</dbReference>
<keyword evidence="5" id="KW-0449">Lipoprotein</keyword>
<evidence type="ECO:0000313" key="5">
    <source>
        <dbReference type="EMBL" id="SUA99414.1"/>
    </source>
</evidence>
<dbReference type="SMART" id="SM00382">
    <property type="entry name" value="AAA"/>
    <property type="match status" value="1"/>
</dbReference>
<evidence type="ECO:0000256" key="2">
    <source>
        <dbReference type="ARBA" id="ARBA00022741"/>
    </source>
</evidence>
<dbReference type="SUPFAM" id="SSF52540">
    <property type="entry name" value="P-loop containing nucleoside triphosphate hydrolases"/>
    <property type="match status" value="1"/>
</dbReference>
<organism evidence="5 6">
    <name type="scientific">Pannonibacter phragmitetus</name>
    <dbReference type="NCBI Taxonomy" id="121719"/>
    <lineage>
        <taxon>Bacteria</taxon>
        <taxon>Pseudomonadati</taxon>
        <taxon>Pseudomonadota</taxon>
        <taxon>Alphaproteobacteria</taxon>
        <taxon>Hyphomicrobiales</taxon>
        <taxon>Stappiaceae</taxon>
        <taxon>Pannonibacter</taxon>
    </lineage>
</organism>
<keyword evidence="5" id="KW-0378">Hydrolase</keyword>
<evidence type="ECO:0000256" key="3">
    <source>
        <dbReference type="ARBA" id="ARBA00022840"/>
    </source>
</evidence>
<dbReference type="RefSeq" id="WP_019963630.1">
    <property type="nucleotide sequence ID" value="NZ_UGSK01000001.1"/>
</dbReference>
<dbReference type="InterPro" id="IPR017871">
    <property type="entry name" value="ABC_transporter-like_CS"/>
</dbReference>